<dbReference type="GO" id="GO:0005634">
    <property type="term" value="C:nucleus"/>
    <property type="evidence" value="ECO:0007669"/>
    <property type="project" value="TreeGrafter"/>
</dbReference>
<dbReference type="InterPro" id="IPR001138">
    <property type="entry name" value="Zn2Cys6_DnaBD"/>
</dbReference>
<dbReference type="GO" id="GO:0008270">
    <property type="term" value="F:zinc ion binding"/>
    <property type="evidence" value="ECO:0007669"/>
    <property type="project" value="InterPro"/>
</dbReference>
<dbReference type="GeneID" id="70233289"/>
<dbReference type="GO" id="GO:0001080">
    <property type="term" value="P:nitrogen catabolite activation of transcription from RNA polymerase II promoter"/>
    <property type="evidence" value="ECO:0007669"/>
    <property type="project" value="TreeGrafter"/>
</dbReference>
<dbReference type="RefSeq" id="XP_046064230.1">
    <property type="nucleotide sequence ID" value="XM_046202070.1"/>
</dbReference>
<dbReference type="CDD" id="cd00067">
    <property type="entry name" value="GAL4"/>
    <property type="match status" value="1"/>
</dbReference>
<dbReference type="AlphaFoldDB" id="A0A9P8T9Z2"/>
<organism evidence="8 9">
    <name type="scientific">Ogataea philodendri</name>
    <dbReference type="NCBI Taxonomy" id="1378263"/>
    <lineage>
        <taxon>Eukaryota</taxon>
        <taxon>Fungi</taxon>
        <taxon>Dikarya</taxon>
        <taxon>Ascomycota</taxon>
        <taxon>Saccharomycotina</taxon>
        <taxon>Pichiomycetes</taxon>
        <taxon>Pichiales</taxon>
        <taxon>Pichiaceae</taxon>
        <taxon>Ogataea</taxon>
    </lineage>
</organism>
<dbReference type="EMBL" id="JAEUBE010000087">
    <property type="protein sequence ID" value="KAH3670805.1"/>
    <property type="molecule type" value="Genomic_DNA"/>
</dbReference>
<keyword evidence="2" id="KW-0862">Zinc</keyword>
<evidence type="ECO:0000256" key="4">
    <source>
        <dbReference type="ARBA" id="ARBA00023163"/>
    </source>
</evidence>
<evidence type="ECO:0000256" key="6">
    <source>
        <dbReference type="SAM" id="MobiDB-lite"/>
    </source>
</evidence>
<dbReference type="GO" id="GO:0000981">
    <property type="term" value="F:DNA-binding transcription factor activity, RNA polymerase II-specific"/>
    <property type="evidence" value="ECO:0007669"/>
    <property type="project" value="InterPro"/>
</dbReference>
<dbReference type="PROSITE" id="PS00463">
    <property type="entry name" value="ZN2_CY6_FUNGAL_1"/>
    <property type="match status" value="1"/>
</dbReference>
<keyword evidence="1" id="KW-0479">Metal-binding</keyword>
<feature type="domain" description="Zn(2)-C6 fungal-type" evidence="7">
    <location>
        <begin position="31"/>
        <end position="63"/>
    </location>
</feature>
<keyword evidence="5" id="KW-0539">Nucleus</keyword>
<feature type="region of interest" description="Disordered" evidence="6">
    <location>
        <begin position="1"/>
        <end position="25"/>
    </location>
</feature>
<dbReference type="Proteomes" id="UP000769157">
    <property type="component" value="Unassembled WGS sequence"/>
</dbReference>
<protein>
    <recommendedName>
        <fullName evidence="7">Zn(2)-C6 fungal-type domain-containing protein</fullName>
    </recommendedName>
</protein>
<accession>A0A9P8T9Z2</accession>
<sequence length="664" mass="75296">MPNHEVEYDASSTSNPSKSRARRYRSRKERPCDFCRRKREACFKEGINQKCVNCERRNLVCSYNSLPIKKKSKVQVQPTSLNQSQAIHQAAHLPVVGKTQLDVYTTRPEPLAVTRLQLRNRSNLPNSLELHNGQTSVFVGLTGDQDPWLLSQVLNKSEGDAGADTKYEVKNLFNDTKFPIIFAVCPTEYLNPRPDQYCVDNIQRVVEPLAESLINNYFIMVNPSYPIISRSLFLRNLTNQQVSSTLLASIYVISTPFLEGQELQLYLSKDAKGDWHQLNDFILKSLSLEQGAATLQTVQAILLKLNARPLIIRNANAPRHWALSGSLVALGQELGLNIDPSGWDIPSQEKRLRRVLWWAIYVHDKWESIGLSRPSHIHDDDFKVEDIKESDFLEDDETPLGGLGIGANLFVAFVHLSKVLSKVLLEFCSIKHFLNSDRSSEEMVGIAVTLMNRLDAVEAIYFSVEVPDTYIGSLISLHLAKTTCALSCCRSILRSKRDDCYSFLDGCALKYANQLNQYLCTVRNKYLDVHWWCYSRMNFSIVGICILAFYLASKAKGDDDLWKEQVDLYRQNLHILTKSTHVTQLALLRFELLLSKIESGQSARSTESAYTFPEINNFNEAHIWADHVDPNTLMTNDDAFIDWLTVNGVPQSFDNTLAGTINDS</sequence>
<dbReference type="CDD" id="cd12148">
    <property type="entry name" value="fungal_TF_MHR"/>
    <property type="match status" value="1"/>
</dbReference>
<evidence type="ECO:0000313" key="9">
    <source>
        <dbReference type="Proteomes" id="UP000769157"/>
    </source>
</evidence>
<proteinExistence type="predicted"/>
<evidence type="ECO:0000256" key="1">
    <source>
        <dbReference type="ARBA" id="ARBA00022723"/>
    </source>
</evidence>
<evidence type="ECO:0000259" key="7">
    <source>
        <dbReference type="PROSITE" id="PS50048"/>
    </source>
</evidence>
<dbReference type="Pfam" id="PF04082">
    <property type="entry name" value="Fungal_trans"/>
    <property type="match status" value="1"/>
</dbReference>
<reference evidence="8" key="2">
    <citation type="submission" date="2021-01" db="EMBL/GenBank/DDBJ databases">
        <authorList>
            <person name="Schikora-Tamarit M.A."/>
        </authorList>
    </citation>
    <scope>NUCLEOTIDE SEQUENCE</scope>
    <source>
        <strain evidence="8">CBS6075</strain>
    </source>
</reference>
<dbReference type="SMART" id="SM00066">
    <property type="entry name" value="GAL4"/>
    <property type="match status" value="1"/>
</dbReference>
<comment type="caution">
    <text evidence="8">The sequence shown here is derived from an EMBL/GenBank/DDBJ whole genome shotgun (WGS) entry which is preliminary data.</text>
</comment>
<keyword evidence="9" id="KW-1185">Reference proteome</keyword>
<evidence type="ECO:0000256" key="3">
    <source>
        <dbReference type="ARBA" id="ARBA00023015"/>
    </source>
</evidence>
<keyword evidence="4" id="KW-0804">Transcription</keyword>
<dbReference type="SMART" id="SM00906">
    <property type="entry name" value="Fungal_trans"/>
    <property type="match status" value="1"/>
</dbReference>
<dbReference type="InterPro" id="IPR050797">
    <property type="entry name" value="Carb_Metab_Trans_Reg"/>
</dbReference>
<dbReference type="PANTHER" id="PTHR31668:SF4">
    <property type="entry name" value="TRANSCRIPTIONAL ACTIVATOR PROTEIN DAL81"/>
    <property type="match status" value="1"/>
</dbReference>
<evidence type="ECO:0000256" key="2">
    <source>
        <dbReference type="ARBA" id="ARBA00022833"/>
    </source>
</evidence>
<evidence type="ECO:0000313" key="8">
    <source>
        <dbReference type="EMBL" id="KAH3670805.1"/>
    </source>
</evidence>
<dbReference type="InterPro" id="IPR036864">
    <property type="entry name" value="Zn2-C6_fun-type_DNA-bd_sf"/>
</dbReference>
<dbReference type="SUPFAM" id="SSF57701">
    <property type="entry name" value="Zn2/Cys6 DNA-binding domain"/>
    <property type="match status" value="1"/>
</dbReference>
<dbReference type="GO" id="GO:0006351">
    <property type="term" value="P:DNA-templated transcription"/>
    <property type="evidence" value="ECO:0007669"/>
    <property type="project" value="InterPro"/>
</dbReference>
<dbReference type="PANTHER" id="PTHR31668">
    <property type="entry name" value="GLUCOSE TRANSPORT TRANSCRIPTION REGULATOR RGT1-RELATED-RELATED"/>
    <property type="match status" value="1"/>
</dbReference>
<keyword evidence="3" id="KW-0805">Transcription regulation</keyword>
<name>A0A9P8T9Z2_9ASCO</name>
<dbReference type="OrthoDB" id="3034343at2759"/>
<reference evidence="8" key="1">
    <citation type="journal article" date="2021" name="Open Biol.">
        <title>Shared evolutionary footprints suggest mitochondrial oxidative damage underlies multiple complex I losses in fungi.</title>
        <authorList>
            <person name="Schikora-Tamarit M.A."/>
            <person name="Marcet-Houben M."/>
            <person name="Nosek J."/>
            <person name="Gabaldon T."/>
        </authorList>
    </citation>
    <scope>NUCLEOTIDE SEQUENCE</scope>
    <source>
        <strain evidence="8">CBS6075</strain>
    </source>
</reference>
<dbReference type="InterPro" id="IPR007219">
    <property type="entry name" value="XnlR_reg_dom"/>
</dbReference>
<evidence type="ECO:0000256" key="5">
    <source>
        <dbReference type="ARBA" id="ARBA00023242"/>
    </source>
</evidence>
<dbReference type="GO" id="GO:0003677">
    <property type="term" value="F:DNA binding"/>
    <property type="evidence" value="ECO:0007669"/>
    <property type="project" value="InterPro"/>
</dbReference>
<gene>
    <name evidence="8" type="ORF">OGAPHI_001321</name>
</gene>
<dbReference type="PROSITE" id="PS50048">
    <property type="entry name" value="ZN2_CY6_FUNGAL_2"/>
    <property type="match status" value="1"/>
</dbReference>